<dbReference type="SUPFAM" id="SSF56112">
    <property type="entry name" value="Protein kinase-like (PK-like)"/>
    <property type="match status" value="1"/>
</dbReference>
<feature type="active site" description="Proton acceptor" evidence="6">
    <location>
        <position position="82"/>
    </location>
</feature>
<dbReference type="AlphaFoldDB" id="A0A150GHW4"/>
<dbReference type="OrthoDB" id="377346at2759"/>
<keyword evidence="3 7" id="KW-0547">Nucleotide-binding</keyword>
<evidence type="ECO:0000256" key="2">
    <source>
        <dbReference type="ARBA" id="ARBA00022679"/>
    </source>
</evidence>
<dbReference type="InterPro" id="IPR000719">
    <property type="entry name" value="Prot_kinase_dom"/>
</dbReference>
<name>A0A150GHW4_GONPE</name>
<dbReference type="PROSITE" id="PS50011">
    <property type="entry name" value="PROTEIN_KINASE_DOM"/>
    <property type="match status" value="1"/>
</dbReference>
<dbReference type="Proteomes" id="UP000075714">
    <property type="component" value="Unassembled WGS sequence"/>
</dbReference>
<feature type="binding site" evidence="7">
    <location>
        <begin position="86"/>
        <end position="87"/>
    </location>
    <ligand>
        <name>ATP</name>
        <dbReference type="ChEBI" id="CHEBI:30616"/>
    </ligand>
</feature>
<feature type="binding site" evidence="7">
    <location>
        <begin position="35"/>
        <end position="37"/>
    </location>
    <ligand>
        <name>ATP</name>
        <dbReference type="ChEBI" id="CHEBI:30616"/>
    </ligand>
</feature>
<evidence type="ECO:0000259" key="9">
    <source>
        <dbReference type="PROSITE" id="PS50011"/>
    </source>
</evidence>
<dbReference type="STRING" id="33097.A0A150GHW4"/>
<sequence>MVKREIELHHKLVHPNIVQLYGAFLDGDRIVLVQEYAARGDLFHLLRQLGGRMTEPQVSELVMRPFLEAMAYLHSQGICHRDIKPENILYTDKADFGVSIDLNQERAVTRAGTVDYMAPEVTRCPLKALPTDNKDDESLAYTSAVDVWAAGVLAYELLLGFTPAVAPQQAAMGMAPPLLPASASGGPPFPTSMSGGARRFILAALSPDPGDRPTAMELLRHGWIAGPSLSRTSASQ</sequence>
<evidence type="ECO:0000256" key="8">
    <source>
        <dbReference type="PIRSR" id="PIRSR630616-3"/>
    </source>
</evidence>
<dbReference type="InterPro" id="IPR008271">
    <property type="entry name" value="Ser/Thr_kinase_AS"/>
</dbReference>
<keyword evidence="1" id="KW-0723">Serine/threonine-protein kinase</keyword>
<dbReference type="InterPro" id="IPR011009">
    <property type="entry name" value="Kinase-like_dom_sf"/>
</dbReference>
<dbReference type="GO" id="GO:0005524">
    <property type="term" value="F:ATP binding"/>
    <property type="evidence" value="ECO:0007669"/>
    <property type="project" value="UniProtKB-KW"/>
</dbReference>
<dbReference type="EMBL" id="LSYV01000022">
    <property type="protein sequence ID" value="KXZ49404.1"/>
    <property type="molecule type" value="Genomic_DNA"/>
</dbReference>
<proteinExistence type="predicted"/>
<comment type="caution">
    <text evidence="10">The sequence shown here is derived from an EMBL/GenBank/DDBJ whole genome shotgun (WGS) entry which is preliminary data.</text>
</comment>
<gene>
    <name evidence="10" type="ORF">GPECTOR_21g630</name>
</gene>
<evidence type="ECO:0000256" key="5">
    <source>
        <dbReference type="ARBA" id="ARBA00022840"/>
    </source>
</evidence>
<feature type="cross-link" description="Glycyl lysine isopeptide (Lys-Gly) (interchain with G-Cter in SUMO2)" evidence="8">
    <location>
        <position position="84"/>
    </location>
</feature>
<reference evidence="11" key="1">
    <citation type="journal article" date="2016" name="Nat. Commun.">
        <title>The Gonium pectorale genome demonstrates co-option of cell cycle regulation during the evolution of multicellularity.</title>
        <authorList>
            <person name="Hanschen E.R."/>
            <person name="Marriage T.N."/>
            <person name="Ferris P.J."/>
            <person name="Hamaji T."/>
            <person name="Toyoda A."/>
            <person name="Fujiyama A."/>
            <person name="Neme R."/>
            <person name="Noguchi H."/>
            <person name="Minakuchi Y."/>
            <person name="Suzuki M."/>
            <person name="Kawai-Toyooka H."/>
            <person name="Smith D.R."/>
            <person name="Sparks H."/>
            <person name="Anderson J."/>
            <person name="Bakaric R."/>
            <person name="Luria V."/>
            <person name="Karger A."/>
            <person name="Kirschner M.W."/>
            <person name="Durand P.M."/>
            <person name="Michod R.E."/>
            <person name="Nozaki H."/>
            <person name="Olson B.J."/>
        </authorList>
    </citation>
    <scope>NUCLEOTIDE SEQUENCE [LARGE SCALE GENOMIC DNA]</scope>
    <source>
        <strain evidence="11">NIES-2863</strain>
    </source>
</reference>
<evidence type="ECO:0000256" key="6">
    <source>
        <dbReference type="PIRSR" id="PIRSR630616-1"/>
    </source>
</evidence>
<protein>
    <recommendedName>
        <fullName evidence="9">Protein kinase domain-containing protein</fullName>
    </recommendedName>
</protein>
<evidence type="ECO:0000313" key="11">
    <source>
        <dbReference type="Proteomes" id="UP000075714"/>
    </source>
</evidence>
<dbReference type="PROSITE" id="PS00108">
    <property type="entry name" value="PROTEIN_KINASE_ST"/>
    <property type="match status" value="1"/>
</dbReference>
<dbReference type="Gene3D" id="1.10.510.10">
    <property type="entry name" value="Transferase(Phosphotransferase) domain 1"/>
    <property type="match status" value="1"/>
</dbReference>
<evidence type="ECO:0000256" key="7">
    <source>
        <dbReference type="PIRSR" id="PIRSR630616-2"/>
    </source>
</evidence>
<keyword evidence="4" id="KW-0418">Kinase</keyword>
<evidence type="ECO:0000256" key="1">
    <source>
        <dbReference type="ARBA" id="ARBA00022527"/>
    </source>
</evidence>
<evidence type="ECO:0000313" key="10">
    <source>
        <dbReference type="EMBL" id="KXZ49404.1"/>
    </source>
</evidence>
<evidence type="ECO:0000256" key="4">
    <source>
        <dbReference type="ARBA" id="ARBA00022777"/>
    </source>
</evidence>
<dbReference type="SMART" id="SM00220">
    <property type="entry name" value="S_TKc"/>
    <property type="match status" value="1"/>
</dbReference>
<keyword evidence="11" id="KW-1185">Reference proteome</keyword>
<feature type="domain" description="Protein kinase" evidence="9">
    <location>
        <begin position="1"/>
        <end position="224"/>
    </location>
</feature>
<feature type="binding site" evidence="7">
    <location>
        <position position="95"/>
    </location>
    <ligand>
        <name>ATP</name>
        <dbReference type="ChEBI" id="CHEBI:30616"/>
    </ligand>
</feature>
<evidence type="ECO:0000256" key="3">
    <source>
        <dbReference type="ARBA" id="ARBA00022741"/>
    </source>
</evidence>
<organism evidence="10 11">
    <name type="scientific">Gonium pectorale</name>
    <name type="common">Green alga</name>
    <dbReference type="NCBI Taxonomy" id="33097"/>
    <lineage>
        <taxon>Eukaryota</taxon>
        <taxon>Viridiplantae</taxon>
        <taxon>Chlorophyta</taxon>
        <taxon>core chlorophytes</taxon>
        <taxon>Chlorophyceae</taxon>
        <taxon>CS clade</taxon>
        <taxon>Chlamydomonadales</taxon>
        <taxon>Volvocaceae</taxon>
        <taxon>Gonium</taxon>
    </lineage>
</organism>
<keyword evidence="2" id="KW-0808">Transferase</keyword>
<dbReference type="PANTHER" id="PTHR24350">
    <property type="entry name" value="SERINE/THREONINE-PROTEIN KINASE IAL-RELATED"/>
    <property type="match status" value="1"/>
</dbReference>
<dbReference type="Pfam" id="PF00069">
    <property type="entry name" value="Pkinase"/>
    <property type="match status" value="1"/>
</dbReference>
<accession>A0A150GHW4</accession>
<dbReference type="GO" id="GO:0004674">
    <property type="term" value="F:protein serine/threonine kinase activity"/>
    <property type="evidence" value="ECO:0007669"/>
    <property type="project" value="UniProtKB-KW"/>
</dbReference>
<dbReference type="PIRSF" id="PIRSF000654">
    <property type="entry name" value="Integrin-linked_kinase"/>
    <property type="match status" value="1"/>
</dbReference>
<dbReference type="InterPro" id="IPR030616">
    <property type="entry name" value="Aur-like"/>
</dbReference>
<keyword evidence="5 7" id="KW-0067">ATP-binding</keyword>